<name>A0A453QYX8_AEGTS</name>
<keyword evidence="3" id="KW-0560">Oxidoreductase</keyword>
<reference evidence="4" key="4">
    <citation type="submission" date="2019-03" db="UniProtKB">
        <authorList>
            <consortium name="EnsemblPlants"/>
        </authorList>
    </citation>
    <scope>IDENTIFICATION</scope>
</reference>
<reference evidence="4" key="5">
    <citation type="journal article" date="2021" name="G3 (Bethesda)">
        <title>Aegilops tauschii genome assembly Aet v5.0 features greater sequence contiguity and improved annotation.</title>
        <authorList>
            <person name="Wang L."/>
            <person name="Zhu T."/>
            <person name="Rodriguez J.C."/>
            <person name="Deal K.R."/>
            <person name="Dubcovsky J."/>
            <person name="McGuire P.E."/>
            <person name="Lux T."/>
            <person name="Spannagl M."/>
            <person name="Mayer K.F.X."/>
            <person name="Baldrich P."/>
            <person name="Meyers B.C."/>
            <person name="Huo N."/>
            <person name="Gu Y.Q."/>
            <person name="Zhou H."/>
            <person name="Devos K.M."/>
            <person name="Bennetzen J.L."/>
            <person name="Unver T."/>
            <person name="Budak H."/>
            <person name="Gulick P.J."/>
            <person name="Galiba G."/>
            <person name="Kalapos B."/>
            <person name="Nelson D.R."/>
            <person name="Li P."/>
            <person name="You F.M."/>
            <person name="Luo M.C."/>
            <person name="Dvorak J."/>
        </authorList>
    </citation>
    <scope>NUCLEOTIDE SEQUENCE [LARGE SCALE GENOMIC DNA]</scope>
    <source>
        <strain evidence="4">cv. AL8/78</strain>
    </source>
</reference>
<accession>A0A453QYX8</accession>
<dbReference type="PANTHER" id="PTHR11592">
    <property type="entry name" value="GLUTATHIONE PEROXIDASE"/>
    <property type="match status" value="1"/>
</dbReference>
<dbReference type="Gene3D" id="3.40.30.10">
    <property type="entry name" value="Glutaredoxin"/>
    <property type="match status" value="1"/>
</dbReference>
<protein>
    <recommendedName>
        <fullName evidence="6">Glutathione peroxidase</fullName>
    </recommendedName>
</protein>
<dbReference type="GO" id="GO:0006979">
    <property type="term" value="P:response to oxidative stress"/>
    <property type="evidence" value="ECO:0007669"/>
    <property type="project" value="InterPro"/>
</dbReference>
<comment type="similarity">
    <text evidence="1">Belongs to the glutathione peroxidase family.</text>
</comment>
<reference evidence="4" key="3">
    <citation type="journal article" date="2017" name="Nature">
        <title>Genome sequence of the progenitor of the wheat D genome Aegilops tauschii.</title>
        <authorList>
            <person name="Luo M.C."/>
            <person name="Gu Y.Q."/>
            <person name="Puiu D."/>
            <person name="Wang H."/>
            <person name="Twardziok S.O."/>
            <person name="Deal K.R."/>
            <person name="Huo N."/>
            <person name="Zhu T."/>
            <person name="Wang L."/>
            <person name="Wang Y."/>
            <person name="McGuire P.E."/>
            <person name="Liu S."/>
            <person name="Long H."/>
            <person name="Ramasamy R.K."/>
            <person name="Rodriguez J.C."/>
            <person name="Van S.L."/>
            <person name="Yuan L."/>
            <person name="Wang Z."/>
            <person name="Xia Z."/>
            <person name="Xiao L."/>
            <person name="Anderson O.D."/>
            <person name="Ouyang S."/>
            <person name="Liang Y."/>
            <person name="Zimin A.V."/>
            <person name="Pertea G."/>
            <person name="Qi P."/>
            <person name="Bennetzen J.L."/>
            <person name="Dai X."/>
            <person name="Dawson M.W."/>
            <person name="Muller H.G."/>
            <person name="Kugler K."/>
            <person name="Rivarola-Duarte L."/>
            <person name="Spannagl M."/>
            <person name="Mayer K.F.X."/>
            <person name="Lu F.H."/>
            <person name="Bevan M.W."/>
            <person name="Leroy P."/>
            <person name="Li P."/>
            <person name="You F.M."/>
            <person name="Sun Q."/>
            <person name="Liu Z."/>
            <person name="Lyons E."/>
            <person name="Wicker T."/>
            <person name="Salzberg S.L."/>
            <person name="Devos K.M."/>
            <person name="Dvorak J."/>
        </authorList>
    </citation>
    <scope>NUCLEOTIDE SEQUENCE [LARGE SCALE GENOMIC DNA]</scope>
    <source>
        <strain evidence="4">cv. AL8/78</strain>
    </source>
</reference>
<evidence type="ECO:0000313" key="5">
    <source>
        <dbReference type="Proteomes" id="UP000015105"/>
    </source>
</evidence>
<dbReference type="AlphaFoldDB" id="A0A453QYX8"/>
<dbReference type="Gramene" id="AET7Gv20380700.4">
    <property type="protein sequence ID" value="AET7Gv20380700.4"/>
    <property type="gene ID" value="AET7Gv20380700"/>
</dbReference>
<dbReference type="EnsemblPlants" id="AET7Gv20380700.4">
    <property type="protein sequence ID" value="AET7Gv20380700.4"/>
    <property type="gene ID" value="AET7Gv20380700"/>
</dbReference>
<dbReference type="Pfam" id="PF00255">
    <property type="entry name" value="GSHPx"/>
    <property type="match status" value="1"/>
</dbReference>
<dbReference type="PANTHER" id="PTHR11592:SF132">
    <property type="entry name" value="GLUTATHIONE PEROXIDASE 7, CHLOROPLASTIC-RELATED"/>
    <property type="match status" value="1"/>
</dbReference>
<evidence type="ECO:0000256" key="1">
    <source>
        <dbReference type="ARBA" id="ARBA00006926"/>
    </source>
</evidence>
<keyword evidence="5" id="KW-1185">Reference proteome</keyword>
<evidence type="ECO:0000256" key="3">
    <source>
        <dbReference type="ARBA" id="ARBA00023002"/>
    </source>
</evidence>
<evidence type="ECO:0000256" key="2">
    <source>
        <dbReference type="ARBA" id="ARBA00022559"/>
    </source>
</evidence>
<dbReference type="InterPro" id="IPR000889">
    <property type="entry name" value="Glutathione_peroxidase"/>
</dbReference>
<reference evidence="5" key="1">
    <citation type="journal article" date="2014" name="Science">
        <title>Ancient hybridizations among the ancestral genomes of bread wheat.</title>
        <authorList>
            <consortium name="International Wheat Genome Sequencing Consortium,"/>
            <person name="Marcussen T."/>
            <person name="Sandve S.R."/>
            <person name="Heier L."/>
            <person name="Spannagl M."/>
            <person name="Pfeifer M."/>
            <person name="Jakobsen K.S."/>
            <person name="Wulff B.B."/>
            <person name="Steuernagel B."/>
            <person name="Mayer K.F."/>
            <person name="Olsen O.A."/>
        </authorList>
    </citation>
    <scope>NUCLEOTIDE SEQUENCE [LARGE SCALE GENOMIC DNA]</scope>
    <source>
        <strain evidence="5">cv. AL8/78</strain>
    </source>
</reference>
<keyword evidence="2" id="KW-0575">Peroxidase</keyword>
<dbReference type="SUPFAM" id="SSF52833">
    <property type="entry name" value="Thioredoxin-like"/>
    <property type="match status" value="1"/>
</dbReference>
<sequence length="42" mass="4621">YAAATTEKSIYDFTVKDIDGKNVSLSKFKGKALLIVNVASQW</sequence>
<reference evidence="5" key="2">
    <citation type="journal article" date="2017" name="Nat. Plants">
        <title>The Aegilops tauschii genome reveals multiple impacts of transposons.</title>
        <authorList>
            <person name="Zhao G."/>
            <person name="Zou C."/>
            <person name="Li K."/>
            <person name="Wang K."/>
            <person name="Li T."/>
            <person name="Gao L."/>
            <person name="Zhang X."/>
            <person name="Wang H."/>
            <person name="Yang Z."/>
            <person name="Liu X."/>
            <person name="Jiang W."/>
            <person name="Mao L."/>
            <person name="Kong X."/>
            <person name="Jiao Y."/>
            <person name="Jia J."/>
        </authorList>
    </citation>
    <scope>NUCLEOTIDE SEQUENCE [LARGE SCALE GENOMIC DNA]</scope>
    <source>
        <strain evidence="5">cv. AL8/78</strain>
    </source>
</reference>
<dbReference type="GO" id="GO:0004601">
    <property type="term" value="F:peroxidase activity"/>
    <property type="evidence" value="ECO:0007669"/>
    <property type="project" value="UniProtKB-KW"/>
</dbReference>
<evidence type="ECO:0000313" key="4">
    <source>
        <dbReference type="EnsemblPlants" id="AET7Gv20380700.4"/>
    </source>
</evidence>
<dbReference type="InterPro" id="IPR036249">
    <property type="entry name" value="Thioredoxin-like_sf"/>
</dbReference>
<proteinExistence type="inferred from homology"/>
<dbReference type="Proteomes" id="UP000015105">
    <property type="component" value="Chromosome 7D"/>
</dbReference>
<dbReference type="PROSITE" id="PS51355">
    <property type="entry name" value="GLUTATHIONE_PEROXID_3"/>
    <property type="match status" value="1"/>
</dbReference>
<organism evidence="4 5">
    <name type="scientific">Aegilops tauschii subsp. strangulata</name>
    <name type="common">Goatgrass</name>
    <dbReference type="NCBI Taxonomy" id="200361"/>
    <lineage>
        <taxon>Eukaryota</taxon>
        <taxon>Viridiplantae</taxon>
        <taxon>Streptophyta</taxon>
        <taxon>Embryophyta</taxon>
        <taxon>Tracheophyta</taxon>
        <taxon>Spermatophyta</taxon>
        <taxon>Magnoliopsida</taxon>
        <taxon>Liliopsida</taxon>
        <taxon>Poales</taxon>
        <taxon>Poaceae</taxon>
        <taxon>BOP clade</taxon>
        <taxon>Pooideae</taxon>
        <taxon>Triticodae</taxon>
        <taxon>Triticeae</taxon>
        <taxon>Triticinae</taxon>
        <taxon>Aegilops</taxon>
    </lineage>
</organism>
<evidence type="ECO:0008006" key="6">
    <source>
        <dbReference type="Google" id="ProtNLM"/>
    </source>
</evidence>